<gene>
    <name evidence="2" type="ORF">Zmor_018197</name>
</gene>
<dbReference type="Proteomes" id="UP001168821">
    <property type="component" value="Unassembled WGS sequence"/>
</dbReference>
<feature type="transmembrane region" description="Helical" evidence="1">
    <location>
        <begin position="301"/>
        <end position="321"/>
    </location>
</feature>
<evidence type="ECO:0000256" key="1">
    <source>
        <dbReference type="SAM" id="Phobius"/>
    </source>
</evidence>
<keyword evidence="1" id="KW-1133">Transmembrane helix</keyword>
<feature type="transmembrane region" description="Helical" evidence="1">
    <location>
        <begin position="78"/>
        <end position="103"/>
    </location>
</feature>
<sequence length="328" mass="37468">MLRYTNEQLASVVAIPIVTILLVWTTAIFQRNRKTWGSYDIPIVSILILSIIRNLTILAYTLFVTLNQNTIDVDYCSVIIWIFNSIHTFQASSLSTLAIIGLFSVKLHRKQQHLRQFLTPTHVIYHLFCLTTLCACVGVAAILAQHDRGANFKNLTVFDTNPCKFMPFDLDIKYNVFIIVLNVFLACVSVIAFIATCFNHFKIKRNGFDYLKKSNSDLSDLSLGLGNENKNYYDTYTIQRGGHHLDHHYYEGQNNNVVWNSDVSNISTTVSSTNSRRPCINQQPVKSEEECRTGLETIHPVLIVCYLFYHLPLIVSMTLNLNAYKKSR</sequence>
<feature type="transmembrane region" description="Helical" evidence="1">
    <location>
        <begin position="123"/>
        <end position="144"/>
    </location>
</feature>
<keyword evidence="1" id="KW-0472">Membrane</keyword>
<dbReference type="EMBL" id="JALNTZ010000005">
    <property type="protein sequence ID" value="KAJ3652212.1"/>
    <property type="molecule type" value="Genomic_DNA"/>
</dbReference>
<proteinExistence type="predicted"/>
<accession>A0AA38IDU6</accession>
<dbReference type="AlphaFoldDB" id="A0AA38IDU6"/>
<feature type="transmembrane region" description="Helical" evidence="1">
    <location>
        <begin position="174"/>
        <end position="198"/>
    </location>
</feature>
<evidence type="ECO:0008006" key="4">
    <source>
        <dbReference type="Google" id="ProtNLM"/>
    </source>
</evidence>
<feature type="transmembrane region" description="Helical" evidence="1">
    <location>
        <begin position="41"/>
        <end position="66"/>
    </location>
</feature>
<keyword evidence="3" id="KW-1185">Reference proteome</keyword>
<name>A0AA38IDU6_9CUCU</name>
<evidence type="ECO:0000313" key="3">
    <source>
        <dbReference type="Proteomes" id="UP001168821"/>
    </source>
</evidence>
<comment type="caution">
    <text evidence="2">The sequence shown here is derived from an EMBL/GenBank/DDBJ whole genome shotgun (WGS) entry which is preliminary data.</text>
</comment>
<reference evidence="2" key="1">
    <citation type="journal article" date="2023" name="G3 (Bethesda)">
        <title>Whole genome assemblies of Zophobas morio and Tenebrio molitor.</title>
        <authorList>
            <person name="Kaur S."/>
            <person name="Stinson S.A."/>
            <person name="diCenzo G.C."/>
        </authorList>
    </citation>
    <scope>NUCLEOTIDE SEQUENCE</scope>
    <source>
        <strain evidence="2">QUZm001</strain>
    </source>
</reference>
<organism evidence="2 3">
    <name type="scientific">Zophobas morio</name>
    <dbReference type="NCBI Taxonomy" id="2755281"/>
    <lineage>
        <taxon>Eukaryota</taxon>
        <taxon>Metazoa</taxon>
        <taxon>Ecdysozoa</taxon>
        <taxon>Arthropoda</taxon>
        <taxon>Hexapoda</taxon>
        <taxon>Insecta</taxon>
        <taxon>Pterygota</taxon>
        <taxon>Neoptera</taxon>
        <taxon>Endopterygota</taxon>
        <taxon>Coleoptera</taxon>
        <taxon>Polyphaga</taxon>
        <taxon>Cucujiformia</taxon>
        <taxon>Tenebrionidae</taxon>
        <taxon>Zophobas</taxon>
    </lineage>
</organism>
<protein>
    <recommendedName>
        <fullName evidence="4">G-protein coupled receptors family 1 profile domain-containing protein</fullName>
    </recommendedName>
</protein>
<keyword evidence="1" id="KW-0812">Transmembrane</keyword>
<feature type="transmembrane region" description="Helical" evidence="1">
    <location>
        <begin position="12"/>
        <end position="29"/>
    </location>
</feature>
<evidence type="ECO:0000313" key="2">
    <source>
        <dbReference type="EMBL" id="KAJ3652212.1"/>
    </source>
</evidence>